<gene>
    <name evidence="1" type="ORF">PTE30175_03154</name>
</gene>
<dbReference type="PANTHER" id="PTHR21174">
    <property type="match status" value="1"/>
</dbReference>
<evidence type="ECO:0000313" key="2">
    <source>
        <dbReference type="Proteomes" id="UP000414233"/>
    </source>
</evidence>
<dbReference type="EMBL" id="CABPRZ010000013">
    <property type="protein sequence ID" value="VVE22980.1"/>
    <property type="molecule type" value="Genomic_DNA"/>
</dbReference>
<protein>
    <recommendedName>
        <fullName evidence="3">N-methyl-D-aspartate receptor NMDAR2C subunit</fullName>
    </recommendedName>
</protein>
<dbReference type="OrthoDB" id="9808993at2"/>
<keyword evidence="2" id="KW-1185">Reference proteome</keyword>
<accession>A0A5E4WHI5</accession>
<dbReference type="PIRSF" id="PIRSF035170">
    <property type="entry name" value="HD_phosphohydro"/>
    <property type="match status" value="1"/>
</dbReference>
<organism evidence="1 2">
    <name type="scientific">Pandoraea terrae</name>
    <dbReference type="NCBI Taxonomy" id="1537710"/>
    <lineage>
        <taxon>Bacteria</taxon>
        <taxon>Pseudomonadati</taxon>
        <taxon>Pseudomonadota</taxon>
        <taxon>Betaproteobacteria</taxon>
        <taxon>Burkholderiales</taxon>
        <taxon>Burkholderiaceae</taxon>
        <taxon>Pandoraea</taxon>
    </lineage>
</organism>
<name>A0A5E4WHI5_9BURK</name>
<reference evidence="1 2" key="1">
    <citation type="submission" date="2019-08" db="EMBL/GenBank/DDBJ databases">
        <authorList>
            <person name="Peeters C."/>
        </authorList>
    </citation>
    <scope>NUCLEOTIDE SEQUENCE [LARGE SCALE GENOMIC DNA]</scope>
    <source>
        <strain evidence="1 2">LMG 30175</strain>
    </source>
</reference>
<evidence type="ECO:0000313" key="1">
    <source>
        <dbReference type="EMBL" id="VVE22980.1"/>
    </source>
</evidence>
<dbReference type="Proteomes" id="UP000414233">
    <property type="component" value="Unassembled WGS sequence"/>
</dbReference>
<dbReference type="PANTHER" id="PTHR21174:SF0">
    <property type="entry name" value="HD PHOSPHOHYDROLASE FAMILY PROTEIN-RELATED"/>
    <property type="match status" value="1"/>
</dbReference>
<proteinExistence type="predicted"/>
<dbReference type="SUPFAM" id="SSF109604">
    <property type="entry name" value="HD-domain/PDEase-like"/>
    <property type="match status" value="1"/>
</dbReference>
<evidence type="ECO:0008006" key="3">
    <source>
        <dbReference type="Google" id="ProtNLM"/>
    </source>
</evidence>
<dbReference type="AlphaFoldDB" id="A0A5E4WHI5"/>
<dbReference type="InterPro" id="IPR009218">
    <property type="entry name" value="HD_phosphohydro"/>
</dbReference>
<sequence>MNAGTRSVGGAVSQTQARFLALWSRCGGSDANDVYAELAAHYAEPTRHYHTLHHVRRCMRDLDWARAAIPAPDAVELALWCHDVVYRPGAKDNERCSAEWFERRAAGGIAAAGHIAGMIEATTHLYAPTDLDTCFTVDIDLAVLGNDRVRFLRDEAHLRAERTDLDDIAYDTRERSFLSALLKRPRIYHTDIFRDRFEARARRNLTWRLSLPAVR</sequence>